<comment type="similarity">
    <text evidence="2">Belongs to the bacterial solute-binding protein 5 family.</text>
</comment>
<sequence>MTQSPPPSDKVHPAARMHASEYFAGQIGRREFLTRATALGVGGAAAYSLINAAQPATAQPAIKSGGTLRIEMTVKALGDPRTYEWSEPGNQTRGFLEYLVEYESDGSFRPMLLQGWEVNEDATGYILHLRKGIKWNNGDDFTARDVERNIKGWCDTDLAANSMASRMGGLIDDESGQLRDGAVTTPDDHTVVLTLSTPDVALIANMSDFPAAITHASYTGGDPFENGIGTGPFRPVSIEVGKSCILERATDHPWWGTEIYGGPYVDRVEFIDYGPDPFNWVSAARAGEIDLLYETVGDVIDVMDMIGWTKTQTLTAATIVLRGNQNAEVDGIKPYADTRVRRALALAVNNAVLLELGYTNRGEIAANHHVCPIHPAYVDIGAAPFDPEQARELLQAAGMADYEHNLITIDDDWQRNTGDAMAAQLLDAGIKVRRTILPGPRFRQDWTSHPFSATQWNHRPLEIQILTLAYRSGTAWNETGYSSPEFDRLITLANSIAVADKRREVIRQIEQLLREDAVIVQPYWRSLYNHHIGSLINAERHPANEIHLYKIGFAG</sequence>
<dbReference type="PROSITE" id="PS51318">
    <property type="entry name" value="TAT"/>
    <property type="match status" value="1"/>
</dbReference>
<keyword evidence="7" id="KW-1185">Reference proteome</keyword>
<dbReference type="PANTHER" id="PTHR30290:SF10">
    <property type="entry name" value="PERIPLASMIC OLIGOPEPTIDE-BINDING PROTEIN-RELATED"/>
    <property type="match status" value="1"/>
</dbReference>
<dbReference type="GO" id="GO:0015833">
    <property type="term" value="P:peptide transport"/>
    <property type="evidence" value="ECO:0007669"/>
    <property type="project" value="TreeGrafter"/>
</dbReference>
<dbReference type="EMBL" id="JAEIJD010000009">
    <property type="protein sequence ID" value="MBI6630393.1"/>
    <property type="molecule type" value="Genomic_DNA"/>
</dbReference>
<comment type="caution">
    <text evidence="6">The sequence shown here is derived from an EMBL/GenBank/DDBJ whole genome shotgun (WGS) entry which is preliminary data.</text>
</comment>
<keyword evidence="4" id="KW-0732">Signal</keyword>
<dbReference type="Pfam" id="PF00496">
    <property type="entry name" value="SBP_bac_5"/>
    <property type="match status" value="1"/>
</dbReference>
<evidence type="ECO:0000256" key="3">
    <source>
        <dbReference type="ARBA" id="ARBA00022448"/>
    </source>
</evidence>
<dbReference type="InterPro" id="IPR039424">
    <property type="entry name" value="SBP_5"/>
</dbReference>
<evidence type="ECO:0000256" key="1">
    <source>
        <dbReference type="ARBA" id="ARBA00004418"/>
    </source>
</evidence>
<evidence type="ECO:0000313" key="7">
    <source>
        <dbReference type="Proteomes" id="UP000613255"/>
    </source>
</evidence>
<evidence type="ECO:0000256" key="2">
    <source>
        <dbReference type="ARBA" id="ARBA00005695"/>
    </source>
</evidence>
<accession>A0A934HLP2</accession>
<evidence type="ECO:0000313" key="6">
    <source>
        <dbReference type="EMBL" id="MBI6630393.1"/>
    </source>
</evidence>
<dbReference type="SUPFAM" id="SSF53850">
    <property type="entry name" value="Periplasmic binding protein-like II"/>
    <property type="match status" value="1"/>
</dbReference>
<dbReference type="InterPro" id="IPR030678">
    <property type="entry name" value="Peptide/Ni-bd"/>
</dbReference>
<gene>
    <name evidence="6" type="ORF">JAO82_10955</name>
</gene>
<proteinExistence type="inferred from homology"/>
<name>A0A934HLP2_9RHOB</name>
<dbReference type="CDD" id="cd08503">
    <property type="entry name" value="PBP2_NikA_DppA_OppA_like_17"/>
    <property type="match status" value="1"/>
</dbReference>
<dbReference type="Gene3D" id="3.40.190.10">
    <property type="entry name" value="Periplasmic binding protein-like II"/>
    <property type="match status" value="1"/>
</dbReference>
<dbReference type="GO" id="GO:0043190">
    <property type="term" value="C:ATP-binding cassette (ABC) transporter complex"/>
    <property type="evidence" value="ECO:0007669"/>
    <property type="project" value="InterPro"/>
</dbReference>
<protein>
    <submittedName>
        <fullName evidence="6">ABC transporter substrate-binding protein</fullName>
    </submittedName>
</protein>
<dbReference type="RefSeq" id="WP_198686422.1">
    <property type="nucleotide sequence ID" value="NZ_JAEIJD010000009.1"/>
</dbReference>
<evidence type="ECO:0000259" key="5">
    <source>
        <dbReference type="Pfam" id="PF00496"/>
    </source>
</evidence>
<dbReference type="InterPro" id="IPR000914">
    <property type="entry name" value="SBP_5_dom"/>
</dbReference>
<reference evidence="6" key="1">
    <citation type="submission" date="2020-12" db="EMBL/GenBank/DDBJ databases">
        <title>Pontibaca salina gen. nov., sp. nov., isolated from marine sediment.</title>
        <authorList>
            <person name="Bo J."/>
            <person name="Wang S."/>
            <person name="Song X."/>
            <person name="Du Z."/>
        </authorList>
    </citation>
    <scope>NUCLEOTIDE SEQUENCE</scope>
    <source>
        <strain evidence="6">S1109L</strain>
    </source>
</reference>
<evidence type="ECO:0000256" key="4">
    <source>
        <dbReference type="ARBA" id="ARBA00022729"/>
    </source>
</evidence>
<dbReference type="GO" id="GO:1904680">
    <property type="term" value="F:peptide transmembrane transporter activity"/>
    <property type="evidence" value="ECO:0007669"/>
    <property type="project" value="TreeGrafter"/>
</dbReference>
<feature type="domain" description="Solute-binding protein family 5" evidence="5">
    <location>
        <begin position="108"/>
        <end position="460"/>
    </location>
</feature>
<dbReference type="PIRSF" id="PIRSF002741">
    <property type="entry name" value="MppA"/>
    <property type="match status" value="1"/>
</dbReference>
<dbReference type="AlphaFoldDB" id="A0A934HLP2"/>
<organism evidence="6 7">
    <name type="scientific">Pontibaca salina</name>
    <dbReference type="NCBI Taxonomy" id="2795731"/>
    <lineage>
        <taxon>Bacteria</taxon>
        <taxon>Pseudomonadati</taxon>
        <taxon>Pseudomonadota</taxon>
        <taxon>Alphaproteobacteria</taxon>
        <taxon>Rhodobacterales</taxon>
        <taxon>Roseobacteraceae</taxon>
        <taxon>Pontibaca</taxon>
    </lineage>
</organism>
<dbReference type="InterPro" id="IPR006311">
    <property type="entry name" value="TAT_signal"/>
</dbReference>
<keyword evidence="3" id="KW-0813">Transport</keyword>
<dbReference type="PANTHER" id="PTHR30290">
    <property type="entry name" value="PERIPLASMIC BINDING COMPONENT OF ABC TRANSPORTER"/>
    <property type="match status" value="1"/>
</dbReference>
<dbReference type="Gene3D" id="3.10.105.10">
    <property type="entry name" value="Dipeptide-binding Protein, Domain 3"/>
    <property type="match status" value="1"/>
</dbReference>
<dbReference type="GO" id="GO:0030288">
    <property type="term" value="C:outer membrane-bounded periplasmic space"/>
    <property type="evidence" value="ECO:0007669"/>
    <property type="project" value="UniProtKB-ARBA"/>
</dbReference>
<dbReference type="Proteomes" id="UP000613255">
    <property type="component" value="Unassembled WGS sequence"/>
</dbReference>
<comment type="subcellular location">
    <subcellularLocation>
        <location evidence="1">Periplasm</location>
    </subcellularLocation>
</comment>